<feature type="transmembrane region" description="Helical" evidence="1">
    <location>
        <begin position="200"/>
        <end position="220"/>
    </location>
</feature>
<feature type="transmembrane region" description="Helical" evidence="1">
    <location>
        <begin position="71"/>
        <end position="92"/>
    </location>
</feature>
<sequence length="258" mass="28319">MNPLSRAATLAAFIAPSLAFAHGISEADKQAMLAGGYLQYAVLGAKHMLTGYDHLLFLFGVVFFLTKFRDVAKFVTAFTLGHCITLILATFWGITWNYWLVDAVIALTVIYKGFDNNGGFQRHFDMKSPNLVAAVFAFGLIHGFGLSTRLQQLPLGDDKMAMLGRILSFNVGVEVGQIAALSAMLVVLAAWRRRPNFPKLAVAANTALMFAGGLLLLMQLHGYAHDADPGGFRFPEEEHKHLHEDLDLAKPDPTRDNL</sequence>
<dbReference type="EMBL" id="VOBQ01000013">
    <property type="protein sequence ID" value="TWO70058.1"/>
    <property type="molecule type" value="Genomic_DNA"/>
</dbReference>
<organism evidence="3 4">
    <name type="scientific">Caenimonas sedimenti</name>
    <dbReference type="NCBI Taxonomy" id="2596921"/>
    <lineage>
        <taxon>Bacteria</taxon>
        <taxon>Pseudomonadati</taxon>
        <taxon>Pseudomonadota</taxon>
        <taxon>Betaproteobacteria</taxon>
        <taxon>Burkholderiales</taxon>
        <taxon>Comamonadaceae</taxon>
        <taxon>Caenimonas</taxon>
    </lineage>
</organism>
<dbReference type="Proteomes" id="UP000318199">
    <property type="component" value="Unassembled WGS sequence"/>
</dbReference>
<accession>A0A562ZP09</accession>
<gene>
    <name evidence="3" type="ORF">FN976_17125</name>
</gene>
<feature type="signal peptide" evidence="2">
    <location>
        <begin position="1"/>
        <end position="21"/>
    </location>
</feature>
<comment type="caution">
    <text evidence="3">The sequence shown here is derived from an EMBL/GenBank/DDBJ whole genome shotgun (WGS) entry which is preliminary data.</text>
</comment>
<protein>
    <submittedName>
        <fullName evidence="3">HupE/UreJ family protein</fullName>
    </submittedName>
</protein>
<keyword evidence="1" id="KW-1133">Transmembrane helix</keyword>
<feature type="transmembrane region" description="Helical" evidence="1">
    <location>
        <begin position="166"/>
        <end position="188"/>
    </location>
</feature>
<evidence type="ECO:0000313" key="4">
    <source>
        <dbReference type="Proteomes" id="UP000318199"/>
    </source>
</evidence>
<keyword evidence="4" id="KW-1185">Reference proteome</keyword>
<reference evidence="3 4" key="1">
    <citation type="submission" date="2019-07" db="EMBL/GenBank/DDBJ databases">
        <title>Caenimonas sedimenti sp. nov., isolated from activated sludge.</title>
        <authorList>
            <person name="Xu J."/>
        </authorList>
    </citation>
    <scope>NUCLEOTIDE SEQUENCE [LARGE SCALE GENOMIC DNA]</scope>
    <source>
        <strain evidence="3 4">HX-9-20</strain>
    </source>
</reference>
<dbReference type="Pfam" id="PF13795">
    <property type="entry name" value="HupE_UreJ_2"/>
    <property type="match status" value="1"/>
</dbReference>
<evidence type="ECO:0000256" key="2">
    <source>
        <dbReference type="SAM" id="SignalP"/>
    </source>
</evidence>
<dbReference type="InterPro" id="IPR032809">
    <property type="entry name" value="Put_HupE_UreJ"/>
</dbReference>
<feature type="chain" id="PRO_5022138383" evidence="2">
    <location>
        <begin position="22"/>
        <end position="258"/>
    </location>
</feature>
<dbReference type="AlphaFoldDB" id="A0A562ZP09"/>
<feature type="transmembrane region" description="Helical" evidence="1">
    <location>
        <begin position="37"/>
        <end position="64"/>
    </location>
</feature>
<keyword evidence="1" id="KW-0472">Membrane</keyword>
<feature type="transmembrane region" description="Helical" evidence="1">
    <location>
        <begin position="98"/>
        <end position="114"/>
    </location>
</feature>
<proteinExistence type="predicted"/>
<feature type="transmembrane region" description="Helical" evidence="1">
    <location>
        <begin position="126"/>
        <end position="146"/>
    </location>
</feature>
<evidence type="ECO:0000256" key="1">
    <source>
        <dbReference type="SAM" id="Phobius"/>
    </source>
</evidence>
<dbReference type="OrthoDB" id="9808870at2"/>
<dbReference type="RefSeq" id="WP_145894254.1">
    <property type="nucleotide sequence ID" value="NZ_VOBQ01000013.1"/>
</dbReference>
<name>A0A562ZP09_9BURK</name>
<evidence type="ECO:0000313" key="3">
    <source>
        <dbReference type="EMBL" id="TWO70058.1"/>
    </source>
</evidence>
<keyword evidence="2" id="KW-0732">Signal</keyword>
<keyword evidence="1" id="KW-0812">Transmembrane</keyword>